<feature type="non-terminal residue" evidence="1">
    <location>
        <position position="56"/>
    </location>
</feature>
<evidence type="ECO:0000313" key="1">
    <source>
        <dbReference type="EMBL" id="KAK5140592.1"/>
    </source>
</evidence>
<name>A0ABR0KYC9_9PEZI</name>
<dbReference type="EMBL" id="JAVRRR010000760">
    <property type="protein sequence ID" value="KAK5140592.1"/>
    <property type="molecule type" value="Genomic_DNA"/>
</dbReference>
<keyword evidence="2" id="KW-1185">Reference proteome</keyword>
<reference evidence="1 2" key="1">
    <citation type="submission" date="2023-08" db="EMBL/GenBank/DDBJ databases">
        <title>Black Yeasts Isolated from many extreme environments.</title>
        <authorList>
            <person name="Coleine C."/>
            <person name="Stajich J.E."/>
            <person name="Selbmann L."/>
        </authorList>
    </citation>
    <scope>NUCLEOTIDE SEQUENCE [LARGE SCALE GENOMIC DNA]</scope>
    <source>
        <strain evidence="1 2">CCFEE 5386</strain>
    </source>
</reference>
<gene>
    <name evidence="1" type="ORF">LTR32_006651</name>
</gene>
<organism evidence="1 2">
    <name type="scientific">Rachicladosporium monterosium</name>
    <dbReference type="NCBI Taxonomy" id="1507873"/>
    <lineage>
        <taxon>Eukaryota</taxon>
        <taxon>Fungi</taxon>
        <taxon>Dikarya</taxon>
        <taxon>Ascomycota</taxon>
        <taxon>Pezizomycotina</taxon>
        <taxon>Dothideomycetes</taxon>
        <taxon>Dothideomycetidae</taxon>
        <taxon>Cladosporiales</taxon>
        <taxon>Cladosporiaceae</taxon>
        <taxon>Rachicladosporium</taxon>
    </lineage>
</organism>
<accession>A0ABR0KYC9</accession>
<sequence>MAGLAGAFDIAVDHRIEELFAEVDLPAHTAEHYAMLEHLRRLRDEIQRRRRLIPGA</sequence>
<proteinExistence type="predicted"/>
<dbReference type="Proteomes" id="UP001308179">
    <property type="component" value="Unassembled WGS sequence"/>
</dbReference>
<evidence type="ECO:0000313" key="2">
    <source>
        <dbReference type="Proteomes" id="UP001308179"/>
    </source>
</evidence>
<protein>
    <submittedName>
        <fullName evidence="1">Uncharacterized protein</fullName>
    </submittedName>
</protein>
<comment type="caution">
    <text evidence="1">The sequence shown here is derived from an EMBL/GenBank/DDBJ whole genome shotgun (WGS) entry which is preliminary data.</text>
</comment>